<feature type="region of interest" description="Disordered" evidence="2">
    <location>
        <begin position="265"/>
        <end position="302"/>
    </location>
</feature>
<dbReference type="EMBL" id="NCKU01000489">
    <property type="protein sequence ID" value="RWS15320.1"/>
    <property type="molecule type" value="Genomic_DNA"/>
</dbReference>
<dbReference type="InterPro" id="IPR039278">
    <property type="entry name" value="Red1"/>
</dbReference>
<protein>
    <submittedName>
        <fullName evidence="4">Zinc finger C3H1 domain-containing protein-like protein</fullName>
    </submittedName>
</protein>
<dbReference type="SUPFAM" id="SSF48452">
    <property type="entry name" value="TPR-like"/>
    <property type="match status" value="1"/>
</dbReference>
<sequence>MKSNFNYSPFGYRREHISNGSEFQRSCFVPFADLSSRSNEVTVRNANVTRSNAAMTCASNYLPAFDNQFNPQITNGTQRRALLPTPIPNQWNFATAVNNYSQQLTPIATNLMQWQTTINPFIAHSPTLGMQPQHLETSSAISSLSTADNKPVSDAQTMNEVLNTTKEELSPYQERDFEALDLDVETPLDMVISDSDHSMDGIDYEKLLDEALNESKSNAGNKESFINTNPIVKETSSTKSPEKAKNKSFFGKKFDSKKSILNYNRSNRKVEFRRKMSSPSKTQKCKKKSQKSRHKDNLKKKVKRKVKGSKHRSLIVEINSKSSTPERVSEAEIREEKNELSTYEVKADENEPISDISLENLENASFEELMDHYKKIQHQLKELAVEEKSRGILEQENCTAEEKKNKENEEDDEDLLELRRLALISTKAKSQTKEETKPEDENTSASTQKDDSDPDEIALREMLLKSLKQRKNDKSTFSEENSEKQSVASEKLNIVVDMIVEKIDSPSAEFEVKQPFKEKSNTSIVNKFVTSNTSNITTESIIKRPVQNKPLALLDLMPKEKIIIHFGEDSSDEGEEEENNVKSLTVPPLSELDSLLKEARSKATVETKTSDSKPKIFRKNNAVNKLSVAQQEEYQKLKAEIARREQNGVEKENLLTIKESKWRDLRLKFEQKKECMNDLKSKVIQKRIQLRRAQLHARKIQEMYIAATRVVASHAAELNKFNGELKSTENEIKVCEKFLSSLENECRTIGKVVKGNDYALPTIVAKKQNDESSVIQARKRLKSETDNKHKSNKELAAEKKRLQELESIVTEKLRNLKGSPALISALKKKESEVNVNADKIKDKEKPKHLVEKMKRFSKALSQNVSKHLKKPCLTKASIPFDYFLHFVTHPSQLLIRCSVTELKMPIQTKVNEAQLKIPQKENFVKDHDSVLFHLHSFRLSDCFEEYAKKHSQSLDFTSPVYSNAINPYEYLCRFDLIGMCNDDKCTWQHKKHYSLTVNEKLVDLLSYKPSIAGVTDEEENGSQNQLQKIQEFIANLKQKNPDLNEKELSYEILKMIRSSIEKDNSVCTLTRTIQRFKAKTISCSSVHTFDDFKYCIKIRDRLLILTYGKVFRIKADIDPDNCIKNRFFAPEGRPLSAELETTLASDPGNIQLWVKLAYYHVTRDPNRKSDCIIRALNVLSRSLDFNPMNAELWEHFLFLYANRNVSSDQDSKSSILTICEKAVSVCPHFKTWKLYLSYCISFTDKERVSSQFLAALCNRSVLYDENSSLSHCLLNIVIYKVRLYIETGQRKKAEEFLKNSLIGENQFPDCKYSSSHEMLETVLSGSDSQTFNENAIGHLLNVDDRVFAWLCFIYLYYFKTQPFDNFDVLRQSFSEITNKKPFIFAWQENIPITNKMKEILVIFKTALDQCFDRSSNENVEHILPFIVNIACLEFFCLSKSGDEVLKIYDRLIQLFPECTKLRILKAEFMMQCLLTDGALGTLESFSPNFDLNATYLIASIYFELEDYVKCREILRKVINCYYNVEIEESEMFLAYRCLMVNEDTEDIHSEYFRSAFKYENPTKPTKLWLCYLLLQLIENRQDSEVESSFQTAISLCKLNESSETEFNLLWWLYVNS</sequence>
<dbReference type="GO" id="GO:0005634">
    <property type="term" value="C:nucleus"/>
    <property type="evidence" value="ECO:0007669"/>
    <property type="project" value="TreeGrafter"/>
</dbReference>
<feature type="domain" description="Putative zinc-finger" evidence="3">
    <location>
        <begin position="971"/>
        <end position="989"/>
    </location>
</feature>
<feature type="region of interest" description="Disordered" evidence="2">
    <location>
        <begin position="390"/>
        <end position="455"/>
    </location>
</feature>
<dbReference type="Proteomes" id="UP000285301">
    <property type="component" value="Unassembled WGS sequence"/>
</dbReference>
<dbReference type="PANTHER" id="PTHR21563">
    <property type="entry name" value="ZINC FINGER C3H1 DOMAIN-CONTAINING PROTEIN"/>
    <property type="match status" value="1"/>
</dbReference>
<dbReference type="Gene3D" id="1.25.40.10">
    <property type="entry name" value="Tetratricopeptide repeat domain"/>
    <property type="match status" value="1"/>
</dbReference>
<comment type="caution">
    <text evidence="4">The sequence shown here is derived from an EMBL/GenBank/DDBJ whole genome shotgun (WGS) entry which is preliminary data.</text>
</comment>
<reference evidence="4 5" key="1">
    <citation type="journal article" date="2018" name="Gigascience">
        <title>Genomes of trombidid mites reveal novel predicted allergens and laterally-transferred genes associated with secondary metabolism.</title>
        <authorList>
            <person name="Dong X."/>
            <person name="Chaisiri K."/>
            <person name="Xia D."/>
            <person name="Armstrong S.D."/>
            <person name="Fang Y."/>
            <person name="Donnelly M.J."/>
            <person name="Kadowaki T."/>
            <person name="McGarry J.W."/>
            <person name="Darby A.C."/>
            <person name="Makepeace B.L."/>
        </authorList>
    </citation>
    <scope>NUCLEOTIDE SEQUENCE [LARGE SCALE GENOMIC DNA]</scope>
    <source>
        <strain evidence="4">UoL-WK</strain>
    </source>
</reference>
<dbReference type="GO" id="GO:0000178">
    <property type="term" value="C:exosome (RNase complex)"/>
    <property type="evidence" value="ECO:0007669"/>
    <property type="project" value="TreeGrafter"/>
</dbReference>
<dbReference type="PANTHER" id="PTHR21563:SF3">
    <property type="entry name" value="ZINC FINGER C3H1 DOMAIN-CONTAINING PROTEIN"/>
    <property type="match status" value="1"/>
</dbReference>
<gene>
    <name evidence="4" type="ORF">B4U79_07439</name>
</gene>
<feature type="coiled-coil region" evidence="1">
    <location>
        <begin position="711"/>
        <end position="745"/>
    </location>
</feature>
<name>A0A3S3P9T0_9ACAR</name>
<feature type="compositionally biased region" description="Basic residues" evidence="2">
    <location>
        <begin position="283"/>
        <end position="302"/>
    </location>
</feature>
<feature type="compositionally biased region" description="Basic and acidic residues" evidence="2">
    <location>
        <begin position="431"/>
        <end position="440"/>
    </location>
</feature>
<dbReference type="Pfam" id="PF10650">
    <property type="entry name" value="zf-C3H1"/>
    <property type="match status" value="1"/>
</dbReference>
<evidence type="ECO:0000259" key="3">
    <source>
        <dbReference type="Pfam" id="PF10650"/>
    </source>
</evidence>
<evidence type="ECO:0000313" key="5">
    <source>
        <dbReference type="Proteomes" id="UP000285301"/>
    </source>
</evidence>
<dbReference type="STRING" id="1965070.A0A3S3P9T0"/>
<accession>A0A3S3P9T0</accession>
<organism evidence="4 5">
    <name type="scientific">Dinothrombium tinctorium</name>
    <dbReference type="NCBI Taxonomy" id="1965070"/>
    <lineage>
        <taxon>Eukaryota</taxon>
        <taxon>Metazoa</taxon>
        <taxon>Ecdysozoa</taxon>
        <taxon>Arthropoda</taxon>
        <taxon>Chelicerata</taxon>
        <taxon>Arachnida</taxon>
        <taxon>Acari</taxon>
        <taxon>Acariformes</taxon>
        <taxon>Trombidiformes</taxon>
        <taxon>Prostigmata</taxon>
        <taxon>Anystina</taxon>
        <taxon>Parasitengona</taxon>
        <taxon>Trombidioidea</taxon>
        <taxon>Trombidiidae</taxon>
        <taxon>Dinothrombium</taxon>
    </lineage>
</organism>
<feature type="coiled-coil region" evidence="1">
    <location>
        <begin position="788"/>
        <end position="815"/>
    </location>
</feature>
<evidence type="ECO:0000313" key="4">
    <source>
        <dbReference type="EMBL" id="RWS15320.1"/>
    </source>
</evidence>
<keyword evidence="5" id="KW-1185">Reference proteome</keyword>
<evidence type="ECO:0000256" key="2">
    <source>
        <dbReference type="SAM" id="MobiDB-lite"/>
    </source>
</evidence>
<proteinExistence type="predicted"/>
<keyword evidence="1" id="KW-0175">Coiled coil</keyword>
<dbReference type="InterPro" id="IPR011990">
    <property type="entry name" value="TPR-like_helical_dom_sf"/>
</dbReference>
<dbReference type="OrthoDB" id="6516177at2759"/>
<evidence type="ECO:0000256" key="1">
    <source>
        <dbReference type="SAM" id="Coils"/>
    </source>
</evidence>
<dbReference type="InterPro" id="IPR019607">
    <property type="entry name" value="Putative_zinc-finger_domain"/>
</dbReference>